<evidence type="ECO:0000256" key="7">
    <source>
        <dbReference type="PROSITE-ProRule" id="PRU01360"/>
    </source>
</evidence>
<evidence type="ECO:0000313" key="9">
    <source>
        <dbReference type="EMBL" id="MFD2556623.1"/>
    </source>
</evidence>
<comment type="caution">
    <text evidence="9">The sequence shown here is derived from an EMBL/GenBank/DDBJ whole genome shotgun (WGS) entry which is preliminary data.</text>
</comment>
<dbReference type="Gene3D" id="2.40.170.20">
    <property type="entry name" value="TonB-dependent receptor, beta-barrel domain"/>
    <property type="match status" value="1"/>
</dbReference>
<comment type="similarity">
    <text evidence="7">Belongs to the TonB-dependent receptor family.</text>
</comment>
<dbReference type="InterPro" id="IPR023996">
    <property type="entry name" value="TonB-dep_OMP_SusC/RagA"/>
</dbReference>
<evidence type="ECO:0000256" key="4">
    <source>
        <dbReference type="ARBA" id="ARBA00022692"/>
    </source>
</evidence>
<comment type="subcellular location">
    <subcellularLocation>
        <location evidence="1 7">Cell outer membrane</location>
        <topology evidence="1 7">Multi-pass membrane protein</topology>
    </subcellularLocation>
</comment>
<sequence>MSSSAQQKSQLSGVVRDGNQLPIHGATMLLEMEKMKFLSLKDGSFNFQYNAGDRLIISAVGFRNDTIPLIDQSRLEINLVNSSEDIDQVVVVGYGQQKKVSVTGAIASIGTKELQQSPVANLSNALAGRLPGLITLQNSGEPGYDGAQLWIRGMATFTGSTSPLILVDGVERSFSSLDANEVESISILKDASSTAVYGVRGANGVVLVTTRRGAAQKPNITFTAQSGIQTPTRLPQYLDSYDALTLFREGLINDGLNYAQYTDEYLNKFRDRTKPAYEYLYPNVNWVETMLKDNSSMNQANLNVGGGTERARYFVSLSWLKQNGLYKFEDRVKDYDIQAASNRYNFRSNVDLDVTKNLKVELNIGTIIRDNNYPNVSAGSIFGMLQSTPPWLYPLTNPDGSIPHLDSKAHSPYGQMTARGYQRNFWNNFQSTAGFNFNMPFITEGLSARARVSFDVSGYRNVVRNKNVWNYQWTIADENETDLSKGVYRRIFEGTNTLSYDVSANQSRRTLLEASLNYNRKFSEKHEVTGMLLYTQQSFFDQVGSGNAIGGLPMKYNGLVGRLTYGLLDRYFSEVNFGYNGSENFPEGQRYALFPSLSLAWVMSEESFAKNYLSSFNLLKIRGSAGLVGNDQIGGRRFLYQSTWEQGAAGYQFGKDYNGVWYGGATEGQYGNPIVTWEKAWKYNLGLDLGVFENKLTMTGDVFYEKRSNILAAPGTMPSTVGLTSLPLLNLGVVENKGFELELQYRSRIGEMGYFLKGNFSYAKNKILEMDEASYIGREYRRQTGRSVNDQYGLIAEGLFQSQEDIDKSADQTSYGRIIPGDIKYKDMNGDGVINELDRAYFGKESIPTKILGFAMGVNYKNFDISILLQGGFGGNVWLTGDVVWPFSGDVGVLADVKDNYWTIDNPNAKYPRLSSSNNVNNNQISSFWVTSRDYLRLKNAEIGYSVPSSWLNKYNIRSLRLFATGINLLTWDKLKIFDPEIPNDSRNYPQQRVMNFGLSLGF</sequence>
<dbReference type="Pfam" id="PF07715">
    <property type="entry name" value="Plug"/>
    <property type="match status" value="1"/>
</dbReference>
<dbReference type="InterPro" id="IPR012910">
    <property type="entry name" value="Plug_dom"/>
</dbReference>
<evidence type="ECO:0000256" key="2">
    <source>
        <dbReference type="ARBA" id="ARBA00022448"/>
    </source>
</evidence>
<dbReference type="PROSITE" id="PS52016">
    <property type="entry name" value="TONB_DEPENDENT_REC_3"/>
    <property type="match status" value="1"/>
</dbReference>
<keyword evidence="3 7" id="KW-1134">Transmembrane beta strand</keyword>
<dbReference type="InterPro" id="IPR023997">
    <property type="entry name" value="TonB-dep_OMP_SusC/RagA_CS"/>
</dbReference>
<keyword evidence="5 7" id="KW-0472">Membrane</keyword>
<keyword evidence="4 7" id="KW-0812">Transmembrane</keyword>
<proteinExistence type="inferred from homology"/>
<gene>
    <name evidence="9" type="ORF">ACFSQW_19670</name>
</gene>
<evidence type="ECO:0000256" key="1">
    <source>
        <dbReference type="ARBA" id="ARBA00004571"/>
    </source>
</evidence>
<evidence type="ECO:0000256" key="5">
    <source>
        <dbReference type="ARBA" id="ARBA00023136"/>
    </source>
</evidence>
<dbReference type="Gene3D" id="2.170.130.10">
    <property type="entry name" value="TonB-dependent receptor, plug domain"/>
    <property type="match status" value="1"/>
</dbReference>
<dbReference type="SUPFAM" id="SSF56935">
    <property type="entry name" value="Porins"/>
    <property type="match status" value="1"/>
</dbReference>
<accession>A0ABW5L7U7</accession>
<evidence type="ECO:0000256" key="6">
    <source>
        <dbReference type="ARBA" id="ARBA00023237"/>
    </source>
</evidence>
<dbReference type="InterPro" id="IPR039426">
    <property type="entry name" value="TonB-dep_rcpt-like"/>
</dbReference>
<evidence type="ECO:0000313" key="10">
    <source>
        <dbReference type="Proteomes" id="UP001597440"/>
    </source>
</evidence>
<dbReference type="InterPro" id="IPR036942">
    <property type="entry name" value="Beta-barrel_TonB_sf"/>
</dbReference>
<keyword evidence="6 7" id="KW-0998">Cell outer membrane</keyword>
<protein>
    <submittedName>
        <fullName evidence="9">SusC/RagA family TonB-linked outer membrane protein</fullName>
    </submittedName>
</protein>
<dbReference type="InterPro" id="IPR037066">
    <property type="entry name" value="Plug_dom_sf"/>
</dbReference>
<keyword evidence="2 7" id="KW-0813">Transport</keyword>
<organism evidence="9 10">
    <name type="scientific">Sphingobacterium tabacisoli</name>
    <dbReference type="NCBI Taxonomy" id="2044855"/>
    <lineage>
        <taxon>Bacteria</taxon>
        <taxon>Pseudomonadati</taxon>
        <taxon>Bacteroidota</taxon>
        <taxon>Sphingobacteriia</taxon>
        <taxon>Sphingobacteriales</taxon>
        <taxon>Sphingobacteriaceae</taxon>
        <taxon>Sphingobacterium</taxon>
    </lineage>
</organism>
<dbReference type="EMBL" id="JBHULD010000018">
    <property type="protein sequence ID" value="MFD2556623.1"/>
    <property type="molecule type" value="Genomic_DNA"/>
</dbReference>
<dbReference type="SUPFAM" id="SSF49464">
    <property type="entry name" value="Carboxypeptidase regulatory domain-like"/>
    <property type="match status" value="1"/>
</dbReference>
<keyword evidence="10" id="KW-1185">Reference proteome</keyword>
<name>A0ABW5L7U7_9SPHI</name>
<reference evidence="10" key="1">
    <citation type="journal article" date="2019" name="Int. J. Syst. Evol. Microbiol.">
        <title>The Global Catalogue of Microorganisms (GCM) 10K type strain sequencing project: providing services to taxonomists for standard genome sequencing and annotation.</title>
        <authorList>
            <consortium name="The Broad Institute Genomics Platform"/>
            <consortium name="The Broad Institute Genome Sequencing Center for Infectious Disease"/>
            <person name="Wu L."/>
            <person name="Ma J."/>
        </authorList>
    </citation>
    <scope>NUCLEOTIDE SEQUENCE [LARGE SCALE GENOMIC DNA]</scope>
    <source>
        <strain evidence="10">KCTC 52298</strain>
    </source>
</reference>
<evidence type="ECO:0000259" key="8">
    <source>
        <dbReference type="Pfam" id="PF07715"/>
    </source>
</evidence>
<dbReference type="InterPro" id="IPR008969">
    <property type="entry name" value="CarboxyPept-like_regulatory"/>
</dbReference>
<dbReference type="Proteomes" id="UP001597440">
    <property type="component" value="Unassembled WGS sequence"/>
</dbReference>
<dbReference type="NCBIfam" id="TIGR04056">
    <property type="entry name" value="OMP_RagA_SusC"/>
    <property type="match status" value="1"/>
</dbReference>
<evidence type="ECO:0000256" key="3">
    <source>
        <dbReference type="ARBA" id="ARBA00022452"/>
    </source>
</evidence>
<dbReference type="NCBIfam" id="TIGR04057">
    <property type="entry name" value="SusC_RagA_signa"/>
    <property type="match status" value="1"/>
</dbReference>
<dbReference type="RefSeq" id="WP_210352340.1">
    <property type="nucleotide sequence ID" value="NZ_JAEQMU010000001.1"/>
</dbReference>
<feature type="domain" description="TonB-dependent receptor plug" evidence="8">
    <location>
        <begin position="99"/>
        <end position="205"/>
    </location>
</feature>